<feature type="signal peptide" evidence="4">
    <location>
        <begin position="1"/>
        <end position="19"/>
    </location>
</feature>
<keyword evidence="3" id="KW-0119">Carbohydrate metabolism</keyword>
<dbReference type="EMBL" id="JAEHFV010000002">
    <property type="protein sequence ID" value="MBK0369769.1"/>
    <property type="molecule type" value="Genomic_DNA"/>
</dbReference>
<dbReference type="Pfam" id="PF18283">
    <property type="entry name" value="CBM77"/>
    <property type="match status" value="1"/>
</dbReference>
<dbReference type="SMART" id="SM00656">
    <property type="entry name" value="Amb_all"/>
    <property type="match status" value="1"/>
</dbReference>
<evidence type="ECO:0000256" key="3">
    <source>
        <dbReference type="RuleBase" id="RU361173"/>
    </source>
</evidence>
<dbReference type="InterPro" id="IPR002022">
    <property type="entry name" value="Pec_lyase"/>
</dbReference>
<dbReference type="SUPFAM" id="SSF51126">
    <property type="entry name" value="Pectin lyase-like"/>
    <property type="match status" value="1"/>
</dbReference>
<comment type="subcellular location">
    <subcellularLocation>
        <location evidence="3">Secreted</location>
    </subcellularLocation>
</comment>
<gene>
    <name evidence="6" type="ORF">I5M07_07950</name>
</gene>
<keyword evidence="3" id="KW-0624">Polysaccharide degradation</keyword>
<feature type="chain" id="PRO_5037066605" evidence="4">
    <location>
        <begin position="20"/>
        <end position="854"/>
    </location>
</feature>
<dbReference type="PANTHER" id="PTHR31683">
    <property type="entry name" value="PECTATE LYASE 18-RELATED"/>
    <property type="match status" value="1"/>
</dbReference>
<comment type="similarity">
    <text evidence="3">Belongs to the polysaccharide lyase 1 family.</text>
</comment>
<feature type="domain" description="Pectate lyase" evidence="5">
    <location>
        <begin position="203"/>
        <end position="387"/>
    </location>
</feature>
<dbReference type="InterPro" id="IPR026444">
    <property type="entry name" value="Secre_tail"/>
</dbReference>
<evidence type="ECO:0000256" key="1">
    <source>
        <dbReference type="ARBA" id="ARBA00022729"/>
    </source>
</evidence>
<dbReference type="GO" id="GO:0005576">
    <property type="term" value="C:extracellular region"/>
    <property type="evidence" value="ECO:0007669"/>
    <property type="project" value="UniProtKB-SubCell"/>
</dbReference>
<accession>A0A934PMX7</accession>
<protein>
    <submittedName>
        <fullName evidence="6">T9SS type A sorting domain-containing protein</fullName>
    </submittedName>
</protein>
<dbReference type="PANTHER" id="PTHR31683:SF18">
    <property type="entry name" value="PECTATE LYASE 21-RELATED"/>
    <property type="match status" value="1"/>
</dbReference>
<dbReference type="AlphaFoldDB" id="A0A934PMX7"/>
<comment type="caution">
    <text evidence="6">The sequence shown here is derived from an EMBL/GenBank/DDBJ whole genome shotgun (WGS) entry which is preliminary data.</text>
</comment>
<dbReference type="NCBIfam" id="TIGR04183">
    <property type="entry name" value="Por_Secre_tail"/>
    <property type="match status" value="1"/>
</dbReference>
<reference evidence="6" key="1">
    <citation type="submission" date="2020-12" db="EMBL/GenBank/DDBJ databases">
        <title>Bacterial novel species Flavobacterium sp. SE-1-e isolated from soil.</title>
        <authorList>
            <person name="Jung H.-Y."/>
        </authorList>
    </citation>
    <scope>NUCLEOTIDE SEQUENCE</scope>
    <source>
        <strain evidence="6">SE-1-e</strain>
    </source>
</reference>
<dbReference type="Proteomes" id="UP000609172">
    <property type="component" value="Unassembled WGS sequence"/>
</dbReference>
<proteinExistence type="inferred from homology"/>
<keyword evidence="7" id="KW-1185">Reference proteome</keyword>
<name>A0A934PMX7_9FLAO</name>
<keyword evidence="2 3" id="KW-0456">Lyase</keyword>
<dbReference type="InterPro" id="IPR011050">
    <property type="entry name" value="Pectin_lyase_fold/virulence"/>
</dbReference>
<evidence type="ECO:0000313" key="6">
    <source>
        <dbReference type="EMBL" id="MBK0369769.1"/>
    </source>
</evidence>
<sequence length="854" mass="91002">MKRTLLILTLVFLSVKSMAQTVTFTGSGGWFETAFAKWEPVTGATSYNVYYTGGGQTNVKIDNQLIRSYGSYFRADVMGLAAGSYTLTVKPVISGAEAAGSTTGTLNVIAHDRSGFAFNGGRVPGAYQANGTPKENAVILYLTENNKNTVSLTVSGATTNPCVGLQTILDGYKKGKETKPLIIRMIGQVKTKGFSYLLGGDIVIENGITNTNTASSYITFEGVGEDATADGWGIRVKNAANIEIRNIGSINCSSSEGDNIGLQQNNAYVWVHNCDFFYGDAGGDADQAKGDGALDSKKSNYVTFSYNHFWDSGKCNLLGLSEGADPGYVTYHHNWYDHSDSRHPRVRYYSAHIYNNYYDGNSKYGAGSTLGSDLFMEANYFRNCKYPMLTSMQGSDVYNPSTGVNDYKNYPTFSEEDGGSIKAFNNYMVGQSRFVPYGDATYTVAGKIDATTDFDAYVVSSRSETVPASVLSRYGNNGYNNFDTNSAVMYQYTPDSPEVAKTKVEQYAGRLNGGDFKWTFNNAVDDVSYAVNAPLKAALTGYTTSLQAVQGETIVVPSAQTLVVTSGSLSQDVVTDEAIETTVLTWGGDATDATVTGLPANGITFVKNTTNKTITISGTPTASVSFSVSTTGSAGTSVAQTGTISLNAVNPTPVPSGDMVHNFTASGKTSGFYSITGSINSTNGSVTYDGLSLTSRLKMESSTSIDFTTTAVSTLVLVFDGDFVKRVKVDGVNYTASGGIVTVSNLAAGTHSITKGDTTNLFYIKTTYNTTTLGIDAVSKSSLAVYPNPVQDTLNINLQDAEIQQIQVYTLGGALVKSQKGNQSAIDMNGLSTGTYVVKVTSNQGVLTKLIIKK</sequence>
<dbReference type="GO" id="GO:0030570">
    <property type="term" value="F:pectate lyase activity"/>
    <property type="evidence" value="ECO:0007669"/>
    <property type="project" value="InterPro"/>
</dbReference>
<evidence type="ECO:0000256" key="2">
    <source>
        <dbReference type="ARBA" id="ARBA00023239"/>
    </source>
</evidence>
<dbReference type="InterPro" id="IPR045032">
    <property type="entry name" value="PEL"/>
</dbReference>
<evidence type="ECO:0000259" key="5">
    <source>
        <dbReference type="SMART" id="SM00656"/>
    </source>
</evidence>
<dbReference type="Pfam" id="PF00544">
    <property type="entry name" value="Pectate_lyase_4"/>
    <property type="match status" value="1"/>
</dbReference>
<dbReference type="Gene3D" id="2.160.20.10">
    <property type="entry name" value="Single-stranded right-handed beta-helix, Pectin lyase-like"/>
    <property type="match status" value="1"/>
</dbReference>
<dbReference type="InterPro" id="IPR041253">
    <property type="entry name" value="CBM77"/>
</dbReference>
<dbReference type="Pfam" id="PF18962">
    <property type="entry name" value="Por_Secre_tail"/>
    <property type="match status" value="1"/>
</dbReference>
<dbReference type="GO" id="GO:0000272">
    <property type="term" value="P:polysaccharide catabolic process"/>
    <property type="evidence" value="ECO:0007669"/>
    <property type="project" value="UniProtKB-KW"/>
</dbReference>
<evidence type="ECO:0000313" key="7">
    <source>
        <dbReference type="Proteomes" id="UP000609172"/>
    </source>
</evidence>
<evidence type="ECO:0000256" key="4">
    <source>
        <dbReference type="SAM" id="SignalP"/>
    </source>
</evidence>
<dbReference type="InterPro" id="IPR012334">
    <property type="entry name" value="Pectin_lyas_fold"/>
</dbReference>
<keyword evidence="3" id="KW-0964">Secreted</keyword>
<organism evidence="6 7">
    <name type="scientific">Flavobacterium agrisoli</name>
    <dbReference type="NCBI Taxonomy" id="2793066"/>
    <lineage>
        <taxon>Bacteria</taxon>
        <taxon>Pseudomonadati</taxon>
        <taxon>Bacteroidota</taxon>
        <taxon>Flavobacteriia</taxon>
        <taxon>Flavobacteriales</taxon>
        <taxon>Flavobacteriaceae</taxon>
        <taxon>Flavobacterium</taxon>
    </lineage>
</organism>
<dbReference type="RefSeq" id="WP_200105682.1">
    <property type="nucleotide sequence ID" value="NZ_JAEHFV010000002.1"/>
</dbReference>
<keyword evidence="1 4" id="KW-0732">Signal</keyword>